<reference evidence="2 3" key="1">
    <citation type="journal article" date="2016" name="PLoS ONE">
        <title>Complete Genome Sequence and Comparative Genomics of a Novel Myxobacterium Myxococcus hansupus.</title>
        <authorList>
            <person name="Sharma G."/>
            <person name="Narwani T."/>
            <person name="Subramanian S."/>
        </authorList>
    </citation>
    <scope>NUCLEOTIDE SEQUENCE [LARGE SCALE GENOMIC DNA]</scope>
    <source>
        <strain evidence="3">mixupus</strain>
    </source>
</reference>
<feature type="compositionally biased region" description="Pro residues" evidence="1">
    <location>
        <begin position="225"/>
        <end position="236"/>
    </location>
</feature>
<accession>A0A0H4XKS0</accession>
<organism evidence="2 3">
    <name type="scientific">Pseudomyxococcus hansupus</name>
    <dbReference type="NCBI Taxonomy" id="1297742"/>
    <lineage>
        <taxon>Bacteria</taxon>
        <taxon>Pseudomonadati</taxon>
        <taxon>Myxococcota</taxon>
        <taxon>Myxococcia</taxon>
        <taxon>Myxococcales</taxon>
        <taxon>Cystobacterineae</taxon>
        <taxon>Myxococcaceae</taxon>
        <taxon>Pseudomyxococcus</taxon>
    </lineage>
</organism>
<dbReference type="KEGG" id="mym:A176_005759"/>
<protein>
    <submittedName>
        <fullName evidence="2">Flagellar hook-length control protein FliK</fullName>
    </submittedName>
</protein>
<keyword evidence="2" id="KW-0282">Flagellum</keyword>
<evidence type="ECO:0000313" key="3">
    <source>
        <dbReference type="Proteomes" id="UP000009026"/>
    </source>
</evidence>
<keyword evidence="2" id="KW-0969">Cilium</keyword>
<dbReference type="STRING" id="1297742.A176_005759"/>
<keyword evidence="2" id="KW-0966">Cell projection</keyword>
<gene>
    <name evidence="2" type="ORF">A176_005759</name>
</gene>
<dbReference type="RefSeq" id="WP_021781011.1">
    <property type="nucleotide sequence ID" value="NZ_CP012109.1"/>
</dbReference>
<name>A0A0H4XKS0_9BACT</name>
<sequence length="1982" mass="196293">MPETVSPETAPRRPRVGHVARGGEINTLNIRFPGRYYAFVTEVEGEAADTLYVRLECVERDWMDKVWSELEKIFNPGDFLSFFNAVINGRRFEDVQDALTEEQLNIFYVVYYWFLRRVIDGGRDFAPVSVFEFELAPGDPLRDDLDETDWFHLELQSAPESTRPDDDFVRGGQVRRAGVHVVRGFTPDTDAPPVERWMRRFVFVEDSSGGALTQAALKLLHFPLPETPLPPPPRPGGPGGGSRSPTPEPPLKDPFGIPAAPLPIPVTARVATAALVERMRSAVRRWTQHARAITEEVVEFFDDWMPPPPGLALAGAGAPMPSGGSGAFPSRTPRARPLAPPPTAHAYVGSGAPNPMDAADPNRSFAPFVGLFNVGQGSCSVLYDNQGRAIVYYDFGSPANGQQSTFPLIPQGHCVGLCMCNGPLIILSHWDMDHCDLGRFYPESFRCRWLAPQQHMGTAVCRDTVARVVHDGGEFSIWTASGRPGTAAQPRGTPSSWNRPGGSHMRFPWGFVERNYRDTQNPLAKGSDPRNNSGLSVYVCVRDAAGVGAVAAGPAADDANTAIVAAGLRRVTIAGGAPPGWVGAAFGGPNLPNMVAGLPAFLAAMQPGGGHPNPAALLARRQAGAAQAAVGPGAPGALLTARQRLIIAAVAVAQPALAPATATLLGRAAEMAADAAALAGGNLAQLAAAAGTAIVVANGAPGTALATYTAIGQAAAGGPPLPLLGAPAVALALIQGAILLLPADPIGAVAGAGAVTGVVGGAESVRAAVRAVARTQVFPLLPAVPGLSLEGEVARAVGVSNPVAVCNAVAPALPQTLQGEAPYHANERFVLLTGDVNYLYIPAQRRPFVAPGGLPPGGAVALPFATVAHPPVVVSITATHHGSNKVGSSPLNPANIPWAPNTLPTRAAATAHDAVAALPLSNIRRTATAAAAAAALPAPLPPNLARLSAVAVHAAGTASALGAAALHVSIAAATAVVLEAGTPGTLQAQFTQVGTVAGGGALPGALAGATALAWGAVTGALGVGGVAMVPGLGPVTAVPGGPEVVRAATAAVVANAAPPPAVHVTSARRAVEQIHVAARPGAPQPVWQAVAAAVAIRRSIAAGGAVSPLAATAIGRAARVGIIAGAPGAAGAIAMAGIPNLPPATHAFFVTAVGAIPNPPLAAVQGALGLAQSAPIDPLNTASAVVNAFAPAPIWLEVVLDAMVSRGQTLAQFPLAVVEISAALAALGAAAPIDAVAAVVEAARAAQNGQAAGAAAAAGLPHDPANRIGYSYGVGSQTGGAAAVPPFAHRYPSQGVGHPAHLAIDKYRRRGWDVRRNTSIHADQSSQPDNSPRGHLALGWEVAFMYEGPLRPVSAAAGTLSRTCHGCREVAVARALAAGGAPATAVATAMGVVPAGAAAVAPAVAAVTAAQLGRAGLPAVRAAHYAVQYATAARTAVPFAAAASAGVEAAHATTACINVATATLRAWWPASMARVNVVNGTPLSPGAMLLAGPMVPNTAAAVVAEAHQTVLGMGLPAADLSALLAAVAVSCGEPVGAAIAAATAQVPGHILSAAAGANAASAGLPTDHFAAAVIGGTYACALNAHLPAVVAARVAAISAMVAGAPNPAYLDTVANTLAAGAAVAPDYFLLMRTPGISWPAIAAVVSARFAVAQAGLTPGAPADACVCHAAAAATVPLVATRAVEVCADTLAGSGLPIPYLPGNVPAAVAASSAKAAAAVAAASVILTTMGAAPAIPIHAAVCYAAATAAVTAAVGGAAVAAEAAANTLVAGPVPAVGNTAVAAAVVLNSSAEAAAAVAAADTLVTAAALALPAVAASAECHAAAAAAAGVPPVAANAAAGTIALGVVTAGTGAQTALLAFASAEASAAVAAAMAVTQIAPGGPANDRAVAAAASAATLGINAVQVDTAANSLSVGMAHPISVAISDANELRASGASEDAAAAMATVRALEPRSAPTSAAAAAAAGVLPGEAAGATAIRHFKV</sequence>
<evidence type="ECO:0000313" key="2">
    <source>
        <dbReference type="EMBL" id="AKQ68847.1"/>
    </source>
</evidence>
<keyword evidence="3" id="KW-1185">Reference proteome</keyword>
<feature type="region of interest" description="Disordered" evidence="1">
    <location>
        <begin position="223"/>
        <end position="258"/>
    </location>
</feature>
<dbReference type="Proteomes" id="UP000009026">
    <property type="component" value="Chromosome"/>
</dbReference>
<feature type="region of interest" description="Disordered" evidence="1">
    <location>
        <begin position="480"/>
        <end position="500"/>
    </location>
</feature>
<evidence type="ECO:0000256" key="1">
    <source>
        <dbReference type="SAM" id="MobiDB-lite"/>
    </source>
</evidence>
<dbReference type="EMBL" id="CP012109">
    <property type="protein sequence ID" value="AKQ68847.1"/>
    <property type="molecule type" value="Genomic_DNA"/>
</dbReference>
<dbReference type="PATRIC" id="fig|1297742.4.peg.5855"/>
<proteinExistence type="predicted"/>